<evidence type="ECO:0000313" key="13">
    <source>
        <dbReference type="Proteomes" id="UP000008332"/>
    </source>
</evidence>
<gene>
    <name evidence="9" type="primary">pcp</name>
    <name evidence="12" type="ordered locus">Rfer_0871</name>
</gene>
<dbReference type="InterPro" id="IPR016125">
    <property type="entry name" value="Peptidase_C15-like"/>
</dbReference>
<dbReference type="PROSITE" id="PS01333">
    <property type="entry name" value="PYRASE_GLU"/>
    <property type="match status" value="1"/>
</dbReference>
<evidence type="ECO:0000256" key="5">
    <source>
        <dbReference type="ARBA" id="ARBA00022490"/>
    </source>
</evidence>
<evidence type="ECO:0000256" key="1">
    <source>
        <dbReference type="ARBA" id="ARBA00001770"/>
    </source>
</evidence>
<dbReference type="InterPro" id="IPR029762">
    <property type="entry name" value="PGP-I_bact-type"/>
</dbReference>
<comment type="subunit">
    <text evidence="9">Homotetramer.</text>
</comment>
<dbReference type="RefSeq" id="WP_011463192.1">
    <property type="nucleotide sequence ID" value="NC_007908.1"/>
</dbReference>
<dbReference type="EMBL" id="CP000267">
    <property type="protein sequence ID" value="ABD68619.1"/>
    <property type="molecule type" value="Genomic_DNA"/>
</dbReference>
<dbReference type="HOGENOM" id="CLU_043960_4_0_4"/>
<keyword evidence="5 9" id="KW-0963">Cytoplasm</keyword>
<evidence type="ECO:0000256" key="3">
    <source>
        <dbReference type="ARBA" id="ARBA00004496"/>
    </source>
</evidence>
<dbReference type="InterPro" id="IPR036440">
    <property type="entry name" value="Peptidase_C15-like_sf"/>
</dbReference>
<evidence type="ECO:0000256" key="9">
    <source>
        <dbReference type="HAMAP-Rule" id="MF_00417"/>
    </source>
</evidence>
<name>Q220D4_ALBFT</name>
<keyword evidence="8 9" id="KW-0788">Thiol protease</keyword>
<dbReference type="AlphaFoldDB" id="Q220D4"/>
<evidence type="ECO:0000256" key="11">
    <source>
        <dbReference type="PROSITE-ProRule" id="PRU10077"/>
    </source>
</evidence>
<dbReference type="GO" id="GO:0005829">
    <property type="term" value="C:cytosol"/>
    <property type="evidence" value="ECO:0007669"/>
    <property type="project" value="InterPro"/>
</dbReference>
<dbReference type="PIRSF" id="PIRSF015592">
    <property type="entry name" value="Prld-crbxl_pptds"/>
    <property type="match status" value="1"/>
</dbReference>
<feature type="active site" evidence="9 11">
    <location>
        <position position="148"/>
    </location>
</feature>
<dbReference type="PRINTS" id="PR00706">
    <property type="entry name" value="PYROGLUPTASE"/>
</dbReference>
<protein>
    <recommendedName>
        <fullName evidence="9">Pyrrolidone-carboxylate peptidase</fullName>
        <ecNumber evidence="9">3.4.19.3</ecNumber>
    </recommendedName>
    <alternativeName>
        <fullName evidence="9">5-oxoprolyl-peptidase</fullName>
    </alternativeName>
    <alternativeName>
        <fullName evidence="9">Pyroglutamyl-peptidase I</fullName>
        <shortName evidence="9">PGP-I</shortName>
        <shortName evidence="9">Pyrase</shortName>
    </alternativeName>
</protein>
<evidence type="ECO:0000256" key="7">
    <source>
        <dbReference type="ARBA" id="ARBA00022801"/>
    </source>
</evidence>
<evidence type="ECO:0000313" key="12">
    <source>
        <dbReference type="EMBL" id="ABD68619.1"/>
    </source>
</evidence>
<dbReference type="FunFam" id="3.40.630.20:FF:000001">
    <property type="entry name" value="Pyrrolidone-carboxylate peptidase"/>
    <property type="match status" value="1"/>
</dbReference>
<proteinExistence type="inferred from homology"/>
<feature type="active site" evidence="9 10">
    <location>
        <position position="85"/>
    </location>
</feature>
<dbReference type="STRING" id="338969.Rfer_0871"/>
<reference evidence="13" key="1">
    <citation type="submission" date="2006-02" db="EMBL/GenBank/DDBJ databases">
        <title>Complete sequence of chromosome of Rhodoferax ferrireducens DSM 15236.</title>
        <authorList>
            <person name="Copeland A."/>
            <person name="Lucas S."/>
            <person name="Lapidus A."/>
            <person name="Barry K."/>
            <person name="Detter J.C."/>
            <person name="Glavina del Rio T."/>
            <person name="Hammon N."/>
            <person name="Israni S."/>
            <person name="Pitluck S."/>
            <person name="Brettin T."/>
            <person name="Bruce D."/>
            <person name="Han C."/>
            <person name="Tapia R."/>
            <person name="Gilna P."/>
            <person name="Kiss H."/>
            <person name="Schmutz J."/>
            <person name="Larimer F."/>
            <person name="Land M."/>
            <person name="Kyrpides N."/>
            <person name="Ivanova N."/>
            <person name="Richardson P."/>
        </authorList>
    </citation>
    <scope>NUCLEOTIDE SEQUENCE [LARGE SCALE GENOMIC DNA]</scope>
    <source>
        <strain evidence="13">ATCC BAA-621 / DSM 15236 / T118</strain>
    </source>
</reference>
<dbReference type="NCBIfam" id="NF009676">
    <property type="entry name" value="PRK13197.1"/>
    <property type="match status" value="1"/>
</dbReference>
<dbReference type="InterPro" id="IPR033693">
    <property type="entry name" value="PGPEP1_Glu_AS"/>
</dbReference>
<comment type="catalytic activity">
    <reaction evidence="1 9 10">
        <text>Release of an N-terminal pyroglutamyl group from a polypeptide, the second amino acid generally not being Pro.</text>
        <dbReference type="EC" id="3.4.19.3"/>
    </reaction>
</comment>
<dbReference type="eggNOG" id="COG2039">
    <property type="taxonomic scope" value="Bacteria"/>
</dbReference>
<keyword evidence="6 9" id="KW-0645">Protease</keyword>
<dbReference type="InterPro" id="IPR033694">
    <property type="entry name" value="PGPEP1_Cys_AS"/>
</dbReference>
<evidence type="ECO:0000256" key="4">
    <source>
        <dbReference type="ARBA" id="ARBA00006641"/>
    </source>
</evidence>
<dbReference type="GO" id="GO:0016920">
    <property type="term" value="F:pyroglutamyl-peptidase activity"/>
    <property type="evidence" value="ECO:0007669"/>
    <property type="project" value="UniProtKB-UniRule"/>
</dbReference>
<dbReference type="InterPro" id="IPR000816">
    <property type="entry name" value="Peptidase_C15"/>
</dbReference>
<comment type="subcellular location">
    <subcellularLocation>
        <location evidence="3 9">Cytoplasm</location>
    </subcellularLocation>
</comment>
<dbReference type="MEROPS" id="C15.001"/>
<dbReference type="SUPFAM" id="SSF53182">
    <property type="entry name" value="Pyrrolidone carboxyl peptidase (pyroglutamate aminopeptidase)"/>
    <property type="match status" value="1"/>
</dbReference>
<keyword evidence="7 9" id="KW-0378">Hydrolase</keyword>
<dbReference type="NCBIfam" id="TIGR00504">
    <property type="entry name" value="pyro_pdase"/>
    <property type="match status" value="1"/>
</dbReference>
<accession>Q220D4</accession>
<organism evidence="12 13">
    <name type="scientific">Albidiferax ferrireducens (strain ATCC BAA-621 / DSM 15236 / T118)</name>
    <name type="common">Rhodoferax ferrireducens</name>
    <dbReference type="NCBI Taxonomy" id="338969"/>
    <lineage>
        <taxon>Bacteria</taxon>
        <taxon>Pseudomonadati</taxon>
        <taxon>Pseudomonadota</taxon>
        <taxon>Betaproteobacteria</taxon>
        <taxon>Burkholderiales</taxon>
        <taxon>Comamonadaceae</taxon>
        <taxon>Rhodoferax</taxon>
    </lineage>
</organism>
<dbReference type="PROSITE" id="PS01334">
    <property type="entry name" value="PYRASE_CYS"/>
    <property type="match status" value="1"/>
</dbReference>
<dbReference type="CDD" id="cd00501">
    <property type="entry name" value="Peptidase_C15"/>
    <property type="match status" value="1"/>
</dbReference>
<dbReference type="HAMAP" id="MF_00417">
    <property type="entry name" value="Pyrrolid_peptidase"/>
    <property type="match status" value="1"/>
</dbReference>
<dbReference type="EC" id="3.4.19.3" evidence="9"/>
<dbReference type="Gene3D" id="3.40.630.20">
    <property type="entry name" value="Peptidase C15, pyroglutamyl peptidase I-like"/>
    <property type="match status" value="1"/>
</dbReference>
<comment type="similarity">
    <text evidence="4 9">Belongs to the peptidase C15 family.</text>
</comment>
<comment type="function">
    <text evidence="2 9">Removes 5-oxoproline from various penultimate amino acid residues except L-proline.</text>
</comment>
<dbReference type="GO" id="GO:0006508">
    <property type="term" value="P:proteolysis"/>
    <property type="evidence" value="ECO:0007669"/>
    <property type="project" value="UniProtKB-KW"/>
</dbReference>
<sequence>MPAAAPLRILLTGFEPFERDPVNPSWEVARALDGSSCDGATLHAVQLPCVFGPAIERLDEALVQWQPQLVLALGLAGGRSEVSLERVAINVIDARIADNAGQQPIDAPVIHGAPAAYFSTLPIKAIMRDLRAAGLPGAVSNTAGTFVCNQVFYALMHRLASEPAWSQTRGGFIHLPYLPEQAARLPGAPSMALATQVQALQVAMRTALSVRVDVRESAGQLH</sequence>
<dbReference type="OrthoDB" id="9779738at2"/>
<dbReference type="KEGG" id="rfr:Rfer_0871"/>
<dbReference type="Proteomes" id="UP000008332">
    <property type="component" value="Chromosome"/>
</dbReference>
<dbReference type="Pfam" id="PF01470">
    <property type="entry name" value="Peptidase_C15"/>
    <property type="match status" value="1"/>
</dbReference>
<evidence type="ECO:0000256" key="2">
    <source>
        <dbReference type="ARBA" id="ARBA00002280"/>
    </source>
</evidence>
<dbReference type="PANTHER" id="PTHR23402">
    <property type="entry name" value="PROTEASE FAMILY C15 PYROGLUTAMYL-PEPTIDASE I-RELATED"/>
    <property type="match status" value="1"/>
</dbReference>
<evidence type="ECO:0000256" key="10">
    <source>
        <dbReference type="PROSITE-ProRule" id="PRU10076"/>
    </source>
</evidence>
<evidence type="ECO:0000256" key="6">
    <source>
        <dbReference type="ARBA" id="ARBA00022670"/>
    </source>
</evidence>
<dbReference type="PANTHER" id="PTHR23402:SF1">
    <property type="entry name" value="PYROGLUTAMYL-PEPTIDASE I"/>
    <property type="match status" value="1"/>
</dbReference>
<keyword evidence="13" id="KW-1185">Reference proteome</keyword>
<feature type="active site" evidence="9">
    <location>
        <position position="174"/>
    </location>
</feature>
<evidence type="ECO:0000256" key="8">
    <source>
        <dbReference type="ARBA" id="ARBA00022807"/>
    </source>
</evidence>